<reference evidence="1" key="1">
    <citation type="submission" date="2023-01" db="EMBL/GenBank/DDBJ databases">
        <title>The genome sequence of Kordiimonadaceae bacterium 6D33.</title>
        <authorList>
            <person name="Liu Y."/>
        </authorList>
    </citation>
    <scope>NUCLEOTIDE SEQUENCE</scope>
    <source>
        <strain evidence="1">6D33</strain>
    </source>
</reference>
<keyword evidence="2" id="KW-1185">Reference proteome</keyword>
<evidence type="ECO:0000313" key="2">
    <source>
        <dbReference type="Proteomes" id="UP001217500"/>
    </source>
</evidence>
<accession>A0AAF0BLY5</accession>
<organism evidence="1 2">
    <name type="scientific">Gimibacter soli</name>
    <dbReference type="NCBI Taxonomy" id="3024400"/>
    <lineage>
        <taxon>Bacteria</taxon>
        <taxon>Pseudomonadati</taxon>
        <taxon>Pseudomonadota</taxon>
        <taxon>Alphaproteobacteria</taxon>
        <taxon>Kordiimonadales</taxon>
        <taxon>Temperatibacteraceae</taxon>
        <taxon>Gimibacter</taxon>
    </lineage>
</organism>
<evidence type="ECO:0000313" key="1">
    <source>
        <dbReference type="EMBL" id="WCL54752.1"/>
    </source>
</evidence>
<dbReference type="AlphaFoldDB" id="A0AAF0BLY5"/>
<gene>
    <name evidence="1" type="ORF">PH603_03135</name>
</gene>
<sequence>MPKNLTFRPLDTSSLSVPRRRLWDLWHKHDGAPDLLDILAADKAFAAKCMIFSFEEGNLSASFVGANIKEREATASGLPKDFIEVYVESHRDFIRQMFARMAATPCGSVGFVERRVVSGQTPVRSRYLCLPIVEADKPVTRFVSVDNGVTYAKAADIPAEKALPTGFTRLTDVSLVRVP</sequence>
<name>A0AAF0BLY5_9PROT</name>
<dbReference type="RefSeq" id="WP_289504471.1">
    <property type="nucleotide sequence ID" value="NZ_CP116805.1"/>
</dbReference>
<protein>
    <recommendedName>
        <fullName evidence="3">PAS domain-containing protein</fullName>
    </recommendedName>
</protein>
<proteinExistence type="predicted"/>
<dbReference type="EMBL" id="CP116805">
    <property type="protein sequence ID" value="WCL54752.1"/>
    <property type="molecule type" value="Genomic_DNA"/>
</dbReference>
<dbReference type="Proteomes" id="UP001217500">
    <property type="component" value="Chromosome"/>
</dbReference>
<evidence type="ECO:0008006" key="3">
    <source>
        <dbReference type="Google" id="ProtNLM"/>
    </source>
</evidence>
<dbReference type="KEGG" id="gso:PH603_03135"/>